<comment type="caution">
    <text evidence="1">The sequence shown here is derived from an EMBL/GenBank/DDBJ whole genome shotgun (WGS) entry which is preliminary data.</text>
</comment>
<evidence type="ECO:0000313" key="3">
    <source>
        <dbReference type="Proteomes" id="UP001152797"/>
    </source>
</evidence>
<keyword evidence="3" id="KW-1185">Reference proteome</keyword>
<reference evidence="2" key="2">
    <citation type="submission" date="2024-04" db="EMBL/GenBank/DDBJ databases">
        <authorList>
            <person name="Chen Y."/>
            <person name="Shah S."/>
            <person name="Dougan E. K."/>
            <person name="Thang M."/>
            <person name="Chan C."/>
        </authorList>
    </citation>
    <scope>NUCLEOTIDE SEQUENCE [LARGE SCALE GENOMIC DNA]</scope>
</reference>
<name>A0A9P1C9M9_9DINO</name>
<evidence type="ECO:0000313" key="1">
    <source>
        <dbReference type="EMBL" id="CAI3987178.1"/>
    </source>
</evidence>
<evidence type="ECO:0000313" key="2">
    <source>
        <dbReference type="EMBL" id="CAL1140553.1"/>
    </source>
</evidence>
<dbReference type="EMBL" id="CAMXCT020001140">
    <property type="protein sequence ID" value="CAL1140553.1"/>
    <property type="molecule type" value="Genomic_DNA"/>
</dbReference>
<proteinExistence type="predicted"/>
<dbReference type="EMBL" id="CAMXCT030001140">
    <property type="protein sequence ID" value="CAL4774490.1"/>
    <property type="molecule type" value="Genomic_DNA"/>
</dbReference>
<accession>A0A9P1C9M9</accession>
<dbReference type="EMBL" id="CAMXCT010001140">
    <property type="protein sequence ID" value="CAI3987178.1"/>
    <property type="molecule type" value="Genomic_DNA"/>
</dbReference>
<gene>
    <name evidence="1" type="ORF">C1SCF055_LOCUS14470</name>
</gene>
<reference evidence="1" key="1">
    <citation type="submission" date="2022-10" db="EMBL/GenBank/DDBJ databases">
        <authorList>
            <person name="Chen Y."/>
            <person name="Dougan E. K."/>
            <person name="Chan C."/>
            <person name="Rhodes N."/>
            <person name="Thang M."/>
        </authorList>
    </citation>
    <scope>NUCLEOTIDE SEQUENCE</scope>
</reference>
<dbReference type="Proteomes" id="UP001152797">
    <property type="component" value="Unassembled WGS sequence"/>
</dbReference>
<organism evidence="1">
    <name type="scientific">Cladocopium goreaui</name>
    <dbReference type="NCBI Taxonomy" id="2562237"/>
    <lineage>
        <taxon>Eukaryota</taxon>
        <taxon>Sar</taxon>
        <taxon>Alveolata</taxon>
        <taxon>Dinophyceae</taxon>
        <taxon>Suessiales</taxon>
        <taxon>Symbiodiniaceae</taxon>
        <taxon>Cladocopium</taxon>
    </lineage>
</organism>
<dbReference type="OrthoDB" id="45365at2759"/>
<sequence>MFPLRIDDPSKTRDCSECEATGYKPCGTCQTTGLSPKLVKLYARDEKFRKIMARLRKTKCDEDGRAKIKRVMTTAIAEVEAKQAASEGRDAMILKVPEAPAPEASGTWIGS</sequence>
<protein>
    <submittedName>
        <fullName evidence="1">Uncharacterized protein</fullName>
    </submittedName>
</protein>
<dbReference type="AlphaFoldDB" id="A0A9P1C9M9"/>